<keyword evidence="2" id="KW-1133">Transmembrane helix</keyword>
<proteinExistence type="predicted"/>
<dbReference type="Proteomes" id="UP000070444">
    <property type="component" value="Unassembled WGS sequence"/>
</dbReference>
<feature type="region of interest" description="Disordered" evidence="1">
    <location>
        <begin position="546"/>
        <end position="586"/>
    </location>
</feature>
<gene>
    <name evidence="3" type="ORF">CONCODRAFT_80007</name>
</gene>
<feature type="compositionally biased region" description="Low complexity" evidence="1">
    <location>
        <begin position="55"/>
        <end position="68"/>
    </location>
</feature>
<organism evidence="3 4">
    <name type="scientific">Conidiobolus coronatus (strain ATCC 28846 / CBS 209.66 / NRRL 28638)</name>
    <name type="common">Delacroixia coronata</name>
    <dbReference type="NCBI Taxonomy" id="796925"/>
    <lineage>
        <taxon>Eukaryota</taxon>
        <taxon>Fungi</taxon>
        <taxon>Fungi incertae sedis</taxon>
        <taxon>Zoopagomycota</taxon>
        <taxon>Entomophthoromycotina</taxon>
        <taxon>Entomophthoromycetes</taxon>
        <taxon>Entomophthorales</taxon>
        <taxon>Ancylistaceae</taxon>
        <taxon>Conidiobolus</taxon>
    </lineage>
</organism>
<name>A0A137NYL1_CONC2</name>
<evidence type="ECO:0000256" key="2">
    <source>
        <dbReference type="SAM" id="Phobius"/>
    </source>
</evidence>
<feature type="transmembrane region" description="Helical" evidence="2">
    <location>
        <begin position="189"/>
        <end position="208"/>
    </location>
</feature>
<sequence>MLPCILTTSSGLFLIILAGISIIILIYWFFLTYGTKDLRAVTAGAKSNVSLLSRSFSSNKPPTSPNSSAESRVQSPHLRSPNLNEARSSENLNQPKTSPPEKALLRLLIFLLTLASALLLIGHLSFTFMSSYAQCHASFIQAFPNLSDSQTGNNSTSVNSWEEFRSDYVESSVNNVAYPSAMMLDISRATLITALVLLACDYPGAVYRHLSASVSKNYFKNWWDWFTRLGYLYAIVSFFVTIVVRTLLSPSSPNLALVAVNLLMDTELLILSIIFSAYFIIFLIKRKVKSPRVHVSVTSPAEVNERAKNSMARLVAKPISLLFAETSMSMAILLLAQAITDIILLVFFAFGDRPNTSMSKLSFYALYFIHYLAICIIYVVIIFIMYPRYDPNTGQPLPHQLPPGVSDSWLRSEGSRGDFRRYSVPATMMHRAPDESFAANYLPTNWQTMQGRMVNTERVARTRSRALNDMRNVQTFNHFPISPEVEMSPSPRSPRHRSQLEPTHDNPFALVRDVSPNRLTYPSHERKRARNPKYWSVPHKFEDIEGESNRTSQFTESTERGTRTSTNPLVSPTQTQSVSVGSSRRFDQQSALGLEIQKPMTAVSAPIRKSRGSIVDDSSIAILSSYGYPITPSKSHELKSSNTLHSTVPIRTRPQSSTQFELPKELKMEQSNPRLSLGVISDGDNSSLNSSQSHIRSNYPEFHPDLPLPSASELTNNFSEHSPHDPYNSPSRNSSNGSQTFSSPFLKRPIQASFIKE</sequence>
<feature type="transmembrane region" description="Helical" evidence="2">
    <location>
        <begin position="330"/>
        <end position="351"/>
    </location>
</feature>
<feature type="compositionally biased region" description="Polar residues" evidence="1">
    <location>
        <begin position="683"/>
        <end position="696"/>
    </location>
</feature>
<keyword evidence="2" id="KW-0812">Transmembrane</keyword>
<feature type="region of interest" description="Disordered" evidence="1">
    <location>
        <begin position="632"/>
        <end position="757"/>
    </location>
</feature>
<reference evidence="3 4" key="1">
    <citation type="journal article" date="2015" name="Genome Biol. Evol.">
        <title>Phylogenomic analyses indicate that early fungi evolved digesting cell walls of algal ancestors of land plants.</title>
        <authorList>
            <person name="Chang Y."/>
            <person name="Wang S."/>
            <person name="Sekimoto S."/>
            <person name="Aerts A.L."/>
            <person name="Choi C."/>
            <person name="Clum A."/>
            <person name="LaButti K.M."/>
            <person name="Lindquist E.A."/>
            <person name="Yee Ngan C."/>
            <person name="Ohm R.A."/>
            <person name="Salamov A.A."/>
            <person name="Grigoriev I.V."/>
            <person name="Spatafora J.W."/>
            <person name="Berbee M.L."/>
        </authorList>
    </citation>
    <scope>NUCLEOTIDE SEQUENCE [LARGE SCALE GENOMIC DNA]</scope>
    <source>
        <strain evidence="3 4">NRRL 28638</strain>
    </source>
</reference>
<feature type="transmembrane region" description="Helical" evidence="2">
    <location>
        <begin position="363"/>
        <end position="386"/>
    </location>
</feature>
<evidence type="ECO:0000313" key="3">
    <source>
        <dbReference type="EMBL" id="KXN67758.1"/>
    </source>
</evidence>
<feature type="transmembrane region" description="Helical" evidence="2">
    <location>
        <begin position="229"/>
        <end position="248"/>
    </location>
</feature>
<feature type="compositionally biased region" description="Polar residues" evidence="1">
    <location>
        <begin position="567"/>
        <end position="582"/>
    </location>
</feature>
<feature type="transmembrane region" description="Helical" evidence="2">
    <location>
        <begin position="103"/>
        <end position="124"/>
    </location>
</feature>
<feature type="transmembrane region" description="Helical" evidence="2">
    <location>
        <begin position="268"/>
        <end position="284"/>
    </location>
</feature>
<keyword evidence="4" id="KW-1185">Reference proteome</keyword>
<dbReference type="EMBL" id="KQ964614">
    <property type="protein sequence ID" value="KXN67758.1"/>
    <property type="molecule type" value="Genomic_DNA"/>
</dbReference>
<evidence type="ECO:0000256" key="1">
    <source>
        <dbReference type="SAM" id="MobiDB-lite"/>
    </source>
</evidence>
<evidence type="ECO:0000313" key="4">
    <source>
        <dbReference type="Proteomes" id="UP000070444"/>
    </source>
</evidence>
<feature type="region of interest" description="Disordered" evidence="1">
    <location>
        <begin position="55"/>
        <end position="97"/>
    </location>
</feature>
<accession>A0A137NYL1</accession>
<dbReference type="AlphaFoldDB" id="A0A137NYL1"/>
<feature type="compositionally biased region" description="Polar residues" evidence="1">
    <location>
        <begin position="81"/>
        <end position="96"/>
    </location>
</feature>
<feature type="region of interest" description="Disordered" evidence="1">
    <location>
        <begin position="479"/>
        <end position="510"/>
    </location>
</feature>
<feature type="compositionally biased region" description="Polar residues" evidence="1">
    <location>
        <begin position="728"/>
        <end position="743"/>
    </location>
</feature>
<protein>
    <submittedName>
        <fullName evidence="3">Uncharacterized protein</fullName>
    </submittedName>
</protein>
<feature type="transmembrane region" description="Helical" evidence="2">
    <location>
        <begin position="12"/>
        <end position="30"/>
    </location>
</feature>
<keyword evidence="2" id="KW-0472">Membrane</keyword>